<feature type="signal peptide" evidence="2">
    <location>
        <begin position="1"/>
        <end position="26"/>
    </location>
</feature>
<feature type="chain" id="PRO_5046647182" description="Transmembrane protein" evidence="2">
    <location>
        <begin position="27"/>
        <end position="84"/>
    </location>
</feature>
<proteinExistence type="predicted"/>
<comment type="caution">
    <text evidence="3">The sequence shown here is derived from an EMBL/GenBank/DDBJ whole genome shotgun (WGS) entry which is preliminary data.</text>
</comment>
<keyword evidence="1" id="KW-1133">Transmembrane helix</keyword>
<keyword evidence="2" id="KW-0732">Signal</keyword>
<feature type="transmembrane region" description="Helical" evidence="1">
    <location>
        <begin position="53"/>
        <end position="76"/>
    </location>
</feature>
<evidence type="ECO:0008006" key="5">
    <source>
        <dbReference type="Google" id="ProtNLM"/>
    </source>
</evidence>
<keyword evidence="1" id="KW-0812">Transmembrane</keyword>
<evidence type="ECO:0000256" key="2">
    <source>
        <dbReference type="SAM" id="SignalP"/>
    </source>
</evidence>
<evidence type="ECO:0000313" key="4">
    <source>
        <dbReference type="Proteomes" id="UP001500238"/>
    </source>
</evidence>
<reference evidence="3 4" key="1">
    <citation type="journal article" date="2019" name="Int. J. Syst. Evol. Microbiol.">
        <title>The Global Catalogue of Microorganisms (GCM) 10K type strain sequencing project: providing services to taxonomists for standard genome sequencing and annotation.</title>
        <authorList>
            <consortium name="The Broad Institute Genomics Platform"/>
            <consortium name="The Broad Institute Genome Sequencing Center for Infectious Disease"/>
            <person name="Wu L."/>
            <person name="Ma J."/>
        </authorList>
    </citation>
    <scope>NUCLEOTIDE SEQUENCE [LARGE SCALE GENOMIC DNA]</scope>
    <source>
        <strain evidence="3 4">JCM 14603</strain>
    </source>
</reference>
<name>A0ABN1HU60_9SPHN</name>
<dbReference type="EMBL" id="BAAAES010000008">
    <property type="protein sequence ID" value="GAA0667615.1"/>
    <property type="molecule type" value="Genomic_DNA"/>
</dbReference>
<accession>A0ABN1HU60</accession>
<dbReference type="RefSeq" id="WP_166753060.1">
    <property type="nucleotide sequence ID" value="NZ_CP048422.1"/>
</dbReference>
<sequence>MSMKFAGTFAALAMTVAPIAATPAFAAPVNPAASLSVAKSVRASTPSAKKNNLAGGGLLAALIVAGVVAVGVVAIVQDDDADSN</sequence>
<gene>
    <name evidence="3" type="ORF">GCM10009102_17120</name>
</gene>
<keyword evidence="1" id="KW-0472">Membrane</keyword>
<dbReference type="Proteomes" id="UP001500238">
    <property type="component" value="Unassembled WGS sequence"/>
</dbReference>
<evidence type="ECO:0000256" key="1">
    <source>
        <dbReference type="SAM" id="Phobius"/>
    </source>
</evidence>
<protein>
    <recommendedName>
        <fullName evidence="5">Transmembrane protein</fullName>
    </recommendedName>
</protein>
<evidence type="ECO:0000313" key="3">
    <source>
        <dbReference type="EMBL" id="GAA0667615.1"/>
    </source>
</evidence>
<organism evidence="3 4">
    <name type="scientific">Sphingomonas insulae</name>
    <dbReference type="NCBI Taxonomy" id="424800"/>
    <lineage>
        <taxon>Bacteria</taxon>
        <taxon>Pseudomonadati</taxon>
        <taxon>Pseudomonadota</taxon>
        <taxon>Alphaproteobacteria</taxon>
        <taxon>Sphingomonadales</taxon>
        <taxon>Sphingomonadaceae</taxon>
        <taxon>Sphingomonas</taxon>
    </lineage>
</organism>
<keyword evidence="4" id="KW-1185">Reference proteome</keyword>